<feature type="signal peptide" evidence="1">
    <location>
        <begin position="1"/>
        <end position="25"/>
    </location>
</feature>
<accession>A0A1T4U8U8</accession>
<evidence type="ECO:0008006" key="4">
    <source>
        <dbReference type="Google" id="ProtNLM"/>
    </source>
</evidence>
<gene>
    <name evidence="2" type="ORF">CZ814_02853</name>
</gene>
<name>A0A1T4U8U8_9GAMM</name>
<protein>
    <recommendedName>
        <fullName evidence="4">PepSY domain-containing protein</fullName>
    </recommendedName>
</protein>
<proteinExistence type="predicted"/>
<dbReference type="AlphaFoldDB" id="A0A1T4U8U8"/>
<dbReference type="Proteomes" id="UP000191116">
    <property type="component" value="Unassembled WGS sequence"/>
</dbReference>
<feature type="chain" id="PRO_5012639953" description="PepSY domain-containing protein" evidence="1">
    <location>
        <begin position="26"/>
        <end position="99"/>
    </location>
</feature>
<organism evidence="2 3">
    <name type="scientific">Photobacterium toruni</name>
    <dbReference type="NCBI Taxonomy" id="1935446"/>
    <lineage>
        <taxon>Bacteria</taxon>
        <taxon>Pseudomonadati</taxon>
        <taxon>Pseudomonadota</taxon>
        <taxon>Gammaproteobacteria</taxon>
        <taxon>Vibrionales</taxon>
        <taxon>Vibrionaceae</taxon>
        <taxon>Photobacterium</taxon>
    </lineage>
</organism>
<evidence type="ECO:0000313" key="3">
    <source>
        <dbReference type="Proteomes" id="UP000191116"/>
    </source>
</evidence>
<keyword evidence="1" id="KW-0732">Signal</keyword>
<sequence>MIRNVKVLFISSSMCCLLQSYIAHADPVDTSAVNMLSVPSAMQQLESDGYYDFRMIKIERKHNEIAVKARNKGGEAVELEMDLYTGVILHEKTHGTETQ</sequence>
<evidence type="ECO:0000256" key="1">
    <source>
        <dbReference type="SAM" id="SignalP"/>
    </source>
</evidence>
<evidence type="ECO:0000313" key="2">
    <source>
        <dbReference type="EMBL" id="SKA48931.1"/>
    </source>
</evidence>
<dbReference type="EMBL" id="FUWP01000018">
    <property type="protein sequence ID" value="SKA48931.1"/>
    <property type="molecule type" value="Genomic_DNA"/>
</dbReference>
<reference evidence="2 3" key="1">
    <citation type="submission" date="2017-02" db="EMBL/GenBank/DDBJ databases">
        <authorList>
            <person name="Peterson S.W."/>
        </authorList>
    </citation>
    <scope>NUCLEOTIDE SEQUENCE [LARGE SCALE GENOMIC DNA]</scope>
    <source>
        <strain evidence="2 3">CECT 9189</strain>
    </source>
</reference>
<dbReference type="RefSeq" id="WP_235866973.1">
    <property type="nucleotide sequence ID" value="NZ_AP024855.1"/>
</dbReference>